<accession>H1XXL4</accession>
<dbReference type="PANTHER" id="PTHR46268">
    <property type="entry name" value="STRESS RESPONSE PROTEIN NHAX"/>
    <property type="match status" value="1"/>
</dbReference>
<keyword evidence="5" id="KW-1185">Reference proteome</keyword>
<organism evidence="4 5">
    <name type="scientific">Caldithrix abyssi DSM 13497</name>
    <dbReference type="NCBI Taxonomy" id="880073"/>
    <lineage>
        <taxon>Bacteria</taxon>
        <taxon>Pseudomonadati</taxon>
        <taxon>Calditrichota</taxon>
        <taxon>Calditrichia</taxon>
        <taxon>Calditrichales</taxon>
        <taxon>Calditrichaceae</taxon>
        <taxon>Caldithrix</taxon>
    </lineage>
</organism>
<reference evidence="3 6" key="2">
    <citation type="submission" date="2016-11" db="EMBL/GenBank/DDBJ databases">
        <title>Genomic analysis of Caldithrix abyssi and proposal of a novel bacterial phylum Caldithrichaeota.</title>
        <authorList>
            <person name="Kublanov I."/>
            <person name="Sigalova O."/>
            <person name="Gavrilov S."/>
            <person name="Lebedinsky A."/>
            <person name="Ivanova N."/>
            <person name="Daum C."/>
            <person name="Reddy T."/>
            <person name="Klenk H.P."/>
            <person name="Goker M."/>
            <person name="Reva O."/>
            <person name="Miroshnichenko M."/>
            <person name="Kyprides N."/>
            <person name="Woyke T."/>
            <person name="Gelfand M."/>
        </authorList>
    </citation>
    <scope>NUCLEOTIDE SEQUENCE [LARGE SCALE GENOMIC DNA]</scope>
    <source>
        <strain evidence="3 6">LF13</strain>
    </source>
</reference>
<name>H1XXL4_CALAY</name>
<dbReference type="CDD" id="cd00293">
    <property type="entry name" value="USP-like"/>
    <property type="match status" value="2"/>
</dbReference>
<dbReference type="STRING" id="880073.Cabys_2478"/>
<dbReference type="SUPFAM" id="SSF52402">
    <property type="entry name" value="Adenine nucleotide alpha hydrolases-like"/>
    <property type="match status" value="2"/>
</dbReference>
<dbReference type="Gene3D" id="3.40.50.620">
    <property type="entry name" value="HUPs"/>
    <property type="match status" value="2"/>
</dbReference>
<dbReference type="OrthoDB" id="5564966at2"/>
<dbReference type="PANTHER" id="PTHR46268:SF6">
    <property type="entry name" value="UNIVERSAL STRESS PROTEIN UP12"/>
    <property type="match status" value="1"/>
</dbReference>
<reference evidence="4 5" key="1">
    <citation type="submission" date="2011-09" db="EMBL/GenBank/DDBJ databases">
        <title>The permanent draft genome of Caldithrix abyssi DSM 13497.</title>
        <authorList>
            <consortium name="US DOE Joint Genome Institute (JGI-PGF)"/>
            <person name="Lucas S."/>
            <person name="Han J."/>
            <person name="Lapidus A."/>
            <person name="Bruce D."/>
            <person name="Goodwin L."/>
            <person name="Pitluck S."/>
            <person name="Peters L."/>
            <person name="Kyrpides N."/>
            <person name="Mavromatis K."/>
            <person name="Ivanova N."/>
            <person name="Mikhailova N."/>
            <person name="Chertkov O."/>
            <person name="Detter J.C."/>
            <person name="Tapia R."/>
            <person name="Han C."/>
            <person name="Land M."/>
            <person name="Hauser L."/>
            <person name="Markowitz V."/>
            <person name="Cheng J.-F."/>
            <person name="Hugenholtz P."/>
            <person name="Woyke T."/>
            <person name="Wu D."/>
            <person name="Spring S."/>
            <person name="Brambilla E."/>
            <person name="Klenk H.-P."/>
            <person name="Eisen J.A."/>
        </authorList>
    </citation>
    <scope>NUCLEOTIDE SEQUENCE [LARGE SCALE GENOMIC DNA]</scope>
    <source>
        <strain evidence="4 5">DSM 13497</strain>
    </source>
</reference>
<feature type="domain" description="UspA" evidence="2">
    <location>
        <begin position="153"/>
        <end position="295"/>
    </location>
</feature>
<dbReference type="PaxDb" id="880073-Calab_3539"/>
<dbReference type="PRINTS" id="PR01438">
    <property type="entry name" value="UNVRSLSTRESS"/>
</dbReference>
<dbReference type="EMBL" id="CP018099">
    <property type="protein sequence ID" value="APF19227.1"/>
    <property type="molecule type" value="Genomic_DNA"/>
</dbReference>
<dbReference type="RefSeq" id="WP_006930632.1">
    <property type="nucleotide sequence ID" value="NZ_CM001402.1"/>
</dbReference>
<sequence>MDIKRILVPTDFSETARAALDQALFLAARYDAELTVLHARLLFEDDPAELEHKLKDLKAEEKEVEHALLDKLRKKTADHSHLNIKHEIIRGYSAPSAILGYINNKEFDLVVIGTHGRSGLEHFLIGSVAEKVVRYARCPVLTVRSAEYIKEKFEKILVPLDFSEPAMHALKTAANWVEEEGGELHLLYAVEQEVHPALYAWGMKSVFDMIPDIKEKVEKRMEEAIAQIPKLKKVAVKKVIREGKPHKVIAKYVEEEKPHLIVIGTHGMVGLDRFLLGSTTERVIRAVKIPVLTVKNKNVI</sequence>
<evidence type="ECO:0000313" key="5">
    <source>
        <dbReference type="Proteomes" id="UP000004671"/>
    </source>
</evidence>
<dbReference type="InterPro" id="IPR006015">
    <property type="entry name" value="Universal_stress_UspA"/>
</dbReference>
<dbReference type="Pfam" id="PF00582">
    <property type="entry name" value="Usp"/>
    <property type="match status" value="2"/>
</dbReference>
<comment type="similarity">
    <text evidence="1">Belongs to the universal stress protein A family.</text>
</comment>
<evidence type="ECO:0000256" key="1">
    <source>
        <dbReference type="ARBA" id="ARBA00008791"/>
    </source>
</evidence>
<dbReference type="InterPro" id="IPR006016">
    <property type="entry name" value="UspA"/>
</dbReference>
<evidence type="ECO:0000259" key="2">
    <source>
        <dbReference type="Pfam" id="PF00582"/>
    </source>
</evidence>
<dbReference type="eggNOG" id="COG0589">
    <property type="taxonomic scope" value="Bacteria"/>
</dbReference>
<dbReference type="KEGG" id="caby:Cabys_2478"/>
<dbReference type="EMBL" id="CM001402">
    <property type="protein sequence ID" value="EHO43138.1"/>
    <property type="molecule type" value="Genomic_DNA"/>
</dbReference>
<dbReference type="InterPro" id="IPR014729">
    <property type="entry name" value="Rossmann-like_a/b/a_fold"/>
</dbReference>
<proteinExistence type="inferred from homology"/>
<dbReference type="AlphaFoldDB" id="H1XXL4"/>
<gene>
    <name evidence="3" type="primary">uspA</name>
    <name evidence="3" type="ORF">Cabys_2478</name>
    <name evidence="4" type="ORF">Calab_3539</name>
</gene>
<evidence type="ECO:0000313" key="4">
    <source>
        <dbReference type="EMBL" id="EHO43138.1"/>
    </source>
</evidence>
<dbReference type="Proteomes" id="UP000183868">
    <property type="component" value="Chromosome"/>
</dbReference>
<dbReference type="HOGENOM" id="CLU_049301_2_1_0"/>
<evidence type="ECO:0000313" key="6">
    <source>
        <dbReference type="Proteomes" id="UP000183868"/>
    </source>
</evidence>
<dbReference type="InParanoid" id="H1XXL4"/>
<dbReference type="Proteomes" id="UP000004671">
    <property type="component" value="Chromosome"/>
</dbReference>
<feature type="domain" description="UspA" evidence="2">
    <location>
        <begin position="3"/>
        <end position="144"/>
    </location>
</feature>
<evidence type="ECO:0000313" key="3">
    <source>
        <dbReference type="EMBL" id="APF19227.1"/>
    </source>
</evidence>
<protein>
    <submittedName>
        <fullName evidence="3">Nucleotide-binding universal stress protein, UspA family</fullName>
    </submittedName>
    <submittedName>
        <fullName evidence="4">UspA domain-containing protein</fullName>
    </submittedName>
</protein>